<name>A0A9E5DCA9_9EURY</name>
<organism evidence="3 4">
    <name type="scientific">Methanococcoides seepicolus</name>
    <dbReference type="NCBI Taxonomy" id="2828780"/>
    <lineage>
        <taxon>Archaea</taxon>
        <taxon>Methanobacteriati</taxon>
        <taxon>Methanobacteriota</taxon>
        <taxon>Stenosarchaea group</taxon>
        <taxon>Methanomicrobia</taxon>
        <taxon>Methanosarcinales</taxon>
        <taxon>Methanosarcinaceae</taxon>
        <taxon>Methanococcoides</taxon>
    </lineage>
</organism>
<keyword evidence="1" id="KW-0233">DNA recombination</keyword>
<evidence type="ECO:0000313" key="3">
    <source>
        <dbReference type="EMBL" id="MCM1987896.1"/>
    </source>
</evidence>
<feature type="domain" description="Integrase SSV1 C-terminal" evidence="2">
    <location>
        <begin position="89"/>
        <end position="246"/>
    </location>
</feature>
<evidence type="ECO:0000256" key="1">
    <source>
        <dbReference type="ARBA" id="ARBA00023172"/>
    </source>
</evidence>
<dbReference type="GO" id="GO:0006310">
    <property type="term" value="P:DNA recombination"/>
    <property type="evidence" value="ECO:0007669"/>
    <property type="project" value="UniProtKB-KW"/>
</dbReference>
<dbReference type="AlphaFoldDB" id="A0A9E5DCA9"/>
<dbReference type="Proteomes" id="UP001056766">
    <property type="component" value="Unassembled WGS sequence"/>
</dbReference>
<reference evidence="3" key="2">
    <citation type="submission" date="2021-04" db="EMBL/GenBank/DDBJ databases">
        <authorList>
            <person name="Dong X."/>
        </authorList>
    </citation>
    <scope>NUCLEOTIDE SEQUENCE</scope>
    <source>
        <strain evidence="3">LLY</strain>
    </source>
</reference>
<dbReference type="Gene3D" id="1.10.443.10">
    <property type="entry name" value="Intergrase catalytic core"/>
    <property type="match status" value="1"/>
</dbReference>
<evidence type="ECO:0000313" key="4">
    <source>
        <dbReference type="Proteomes" id="UP001056766"/>
    </source>
</evidence>
<proteinExistence type="predicted"/>
<dbReference type="Pfam" id="PF16795">
    <property type="entry name" value="Phage_integr_3"/>
    <property type="match status" value="1"/>
</dbReference>
<dbReference type="InterPro" id="IPR013762">
    <property type="entry name" value="Integrase-like_cat_sf"/>
</dbReference>
<gene>
    <name evidence="3" type="ORF">KDK67_13085</name>
</gene>
<dbReference type="InterPro" id="IPR031857">
    <property type="entry name" value="Integrase_SSV1_C"/>
</dbReference>
<dbReference type="SUPFAM" id="SSF56349">
    <property type="entry name" value="DNA breaking-rejoining enzymes"/>
    <property type="match status" value="1"/>
</dbReference>
<accession>A0A9E5DCA9</accession>
<sequence>MEFVDWLEVRDITASTKQTYRSSLTRFFESTTINKPMDIRKIKLKDKESRGLRNLLNYCEDAEIECIAGYGIEKWRRFIKIRKSGVVEIYVTNEEIVEAYNSCPEDLKTIYQLLAYSGSRLTHIHKMLHSFDEKNIIIDGDVAYYPTASFSEGTKNTFQVFSPVSFIPKLKTISQLKGYETIMKGIRHDRVSAKTIRKWHLNVMIREGVTESIADFIQGRASLTVGSAHYLNKVGQAKNEFKKLIDVFPI</sequence>
<dbReference type="GO" id="GO:0015074">
    <property type="term" value="P:DNA integration"/>
    <property type="evidence" value="ECO:0007669"/>
    <property type="project" value="InterPro"/>
</dbReference>
<evidence type="ECO:0000259" key="2">
    <source>
        <dbReference type="Pfam" id="PF16795"/>
    </source>
</evidence>
<dbReference type="GO" id="GO:0003677">
    <property type="term" value="F:DNA binding"/>
    <property type="evidence" value="ECO:0007669"/>
    <property type="project" value="InterPro"/>
</dbReference>
<reference evidence="3" key="1">
    <citation type="journal article" date="2021" name="mSystems">
        <title>Bacteria and Archaea Synergistically Convert Glycine Betaine to Biogenic Methane in the Formosa Cold Seep of the South China Sea.</title>
        <authorList>
            <person name="Li L."/>
            <person name="Zhang W."/>
            <person name="Zhang S."/>
            <person name="Song L."/>
            <person name="Sun Q."/>
            <person name="Zhang H."/>
            <person name="Xiang H."/>
            <person name="Dong X."/>
        </authorList>
    </citation>
    <scope>NUCLEOTIDE SEQUENCE</scope>
    <source>
        <strain evidence="3">LLY</strain>
    </source>
</reference>
<protein>
    <recommendedName>
        <fullName evidence="2">Integrase SSV1 C-terminal domain-containing protein</fullName>
    </recommendedName>
</protein>
<keyword evidence="4" id="KW-1185">Reference proteome</keyword>
<dbReference type="RefSeq" id="WP_250869271.1">
    <property type="nucleotide sequence ID" value="NZ_JAGSOI010000088.1"/>
</dbReference>
<comment type="caution">
    <text evidence="3">The sequence shown here is derived from an EMBL/GenBank/DDBJ whole genome shotgun (WGS) entry which is preliminary data.</text>
</comment>
<dbReference type="EMBL" id="JAGSOI010000088">
    <property type="protein sequence ID" value="MCM1987896.1"/>
    <property type="molecule type" value="Genomic_DNA"/>
</dbReference>
<dbReference type="InterPro" id="IPR011010">
    <property type="entry name" value="DNA_brk_join_enz"/>
</dbReference>